<dbReference type="Gene3D" id="2.30.29.30">
    <property type="entry name" value="Pleckstrin-homology domain (PH domain)/Phosphotyrosine-binding domain (PTB)"/>
    <property type="match status" value="1"/>
</dbReference>
<dbReference type="InterPro" id="IPR016130">
    <property type="entry name" value="Tyr_Pase_AS"/>
</dbReference>
<dbReference type="SUPFAM" id="SSF52799">
    <property type="entry name" value="(Phosphotyrosine protein) phosphatases II"/>
    <property type="match status" value="1"/>
</dbReference>
<dbReference type="Pfam" id="PF21098">
    <property type="entry name" value="PH-GRAM_MTMR6-like"/>
    <property type="match status" value="1"/>
</dbReference>
<dbReference type="InterPro" id="IPR010569">
    <property type="entry name" value="Myotubularin-like_Pase_dom"/>
</dbReference>
<dbReference type="EMBL" id="CAJVPY010006434">
    <property type="protein sequence ID" value="CAG8662737.1"/>
    <property type="molecule type" value="Genomic_DNA"/>
</dbReference>
<dbReference type="GO" id="GO:0016020">
    <property type="term" value="C:membrane"/>
    <property type="evidence" value="ECO:0007669"/>
    <property type="project" value="TreeGrafter"/>
</dbReference>
<dbReference type="Pfam" id="PF06602">
    <property type="entry name" value="Myotub-related"/>
    <property type="match status" value="1"/>
</dbReference>
<accession>A0A9N9H956</accession>
<comment type="similarity">
    <text evidence="1">Belongs to the protein-tyrosine phosphatase family. Non-receptor class myotubularin subfamily.</text>
</comment>
<dbReference type="InterPro" id="IPR048994">
    <property type="entry name" value="PH-GRAM_MTMR6-9"/>
</dbReference>
<dbReference type="InterPro" id="IPR011993">
    <property type="entry name" value="PH-like_dom_sf"/>
</dbReference>
<evidence type="ECO:0000256" key="4">
    <source>
        <dbReference type="SAM" id="MobiDB-lite"/>
    </source>
</evidence>
<name>A0A9N9H956_9GLOM</name>
<dbReference type="InterPro" id="IPR029021">
    <property type="entry name" value="Prot-tyrosine_phosphatase-like"/>
</dbReference>
<feature type="region of interest" description="Disordered" evidence="4">
    <location>
        <begin position="530"/>
        <end position="549"/>
    </location>
</feature>
<feature type="binding site" evidence="3">
    <location>
        <begin position="331"/>
        <end position="337"/>
    </location>
    <ligand>
        <name>substrate</name>
    </ligand>
</feature>
<organism evidence="6 7">
    <name type="scientific">Dentiscutata erythropus</name>
    <dbReference type="NCBI Taxonomy" id="1348616"/>
    <lineage>
        <taxon>Eukaryota</taxon>
        <taxon>Fungi</taxon>
        <taxon>Fungi incertae sedis</taxon>
        <taxon>Mucoromycota</taxon>
        <taxon>Glomeromycotina</taxon>
        <taxon>Glomeromycetes</taxon>
        <taxon>Diversisporales</taxon>
        <taxon>Gigasporaceae</taxon>
        <taxon>Dentiscutata</taxon>
    </lineage>
</organism>
<evidence type="ECO:0000256" key="2">
    <source>
        <dbReference type="PIRSR" id="PIRSR630564-1"/>
    </source>
</evidence>
<evidence type="ECO:0000259" key="5">
    <source>
        <dbReference type="PROSITE" id="PS51339"/>
    </source>
</evidence>
<dbReference type="PROSITE" id="PS51339">
    <property type="entry name" value="PPASE_MYOTUBULARIN"/>
    <property type="match status" value="1"/>
</dbReference>
<keyword evidence="7" id="KW-1185">Reference proteome</keyword>
<dbReference type="Proteomes" id="UP000789405">
    <property type="component" value="Unassembled WGS sequence"/>
</dbReference>
<feature type="active site" description="Phosphocysteine intermediate" evidence="2">
    <location>
        <position position="331"/>
    </location>
</feature>
<dbReference type="PANTHER" id="PTHR10807">
    <property type="entry name" value="MYOTUBULARIN-RELATED"/>
    <property type="match status" value="1"/>
</dbReference>
<dbReference type="PROSITE" id="PS00383">
    <property type="entry name" value="TYR_PHOSPHATASE_1"/>
    <property type="match status" value="1"/>
</dbReference>
<feature type="domain" description="Myotubularin phosphatase" evidence="5">
    <location>
        <begin position="114"/>
        <end position="533"/>
    </location>
</feature>
<evidence type="ECO:0000313" key="7">
    <source>
        <dbReference type="Proteomes" id="UP000789405"/>
    </source>
</evidence>
<evidence type="ECO:0000256" key="1">
    <source>
        <dbReference type="ARBA" id="ARBA00007471"/>
    </source>
</evidence>
<reference evidence="6" key="1">
    <citation type="submission" date="2021-06" db="EMBL/GenBank/DDBJ databases">
        <authorList>
            <person name="Kallberg Y."/>
            <person name="Tangrot J."/>
            <person name="Rosling A."/>
        </authorList>
    </citation>
    <scope>NUCLEOTIDE SEQUENCE</scope>
    <source>
        <strain evidence="6">MA453B</strain>
    </source>
</reference>
<feature type="non-terminal residue" evidence="6">
    <location>
        <position position="570"/>
    </location>
</feature>
<evidence type="ECO:0000313" key="6">
    <source>
        <dbReference type="EMBL" id="CAG8662737.1"/>
    </source>
</evidence>
<evidence type="ECO:0000256" key="3">
    <source>
        <dbReference type="PIRSR" id="PIRSR630564-2"/>
    </source>
</evidence>
<dbReference type="OrthoDB" id="271628at2759"/>
<proteinExistence type="inferred from homology"/>
<gene>
    <name evidence="6" type="ORF">DERYTH_LOCUS10803</name>
</gene>
<feature type="compositionally biased region" description="Polar residues" evidence="4">
    <location>
        <begin position="532"/>
        <end position="541"/>
    </location>
</feature>
<comment type="caution">
    <text evidence="6">The sequence shown here is derived from an EMBL/GenBank/DDBJ whole genome shotgun (WGS) entry which is preliminary data.</text>
</comment>
<feature type="binding site" evidence="3">
    <location>
        <begin position="274"/>
        <end position="275"/>
    </location>
    <ligand>
        <name>substrate</name>
    </ligand>
</feature>
<protein>
    <submittedName>
        <fullName evidence="6">12602_t:CDS:1</fullName>
    </submittedName>
</protein>
<dbReference type="PANTHER" id="PTHR10807:SF128">
    <property type="entry name" value="PHOSPHATIDYLINOSITOL-3,5-BISPHOSPHATE 3-PHOSPHATASE"/>
    <property type="match status" value="1"/>
</dbReference>
<dbReference type="GO" id="GO:0004438">
    <property type="term" value="F:phosphatidylinositol-3-phosphate phosphatase activity"/>
    <property type="evidence" value="ECO:0007669"/>
    <property type="project" value="TreeGrafter"/>
</dbReference>
<dbReference type="GO" id="GO:0005737">
    <property type="term" value="C:cytoplasm"/>
    <property type="evidence" value="ECO:0007669"/>
    <property type="project" value="TreeGrafter"/>
</dbReference>
<dbReference type="SUPFAM" id="SSF50729">
    <property type="entry name" value="PH domain-like"/>
    <property type="match status" value="1"/>
</dbReference>
<sequence>VENVTLEKGQVTTVGTLHLTTHQIIFIQPDHKDEIWIPYPIIHTVERRSCTTDSKLWPLIIRCRDFKIYSFFILLEQDSIDVFDTIQKLTCIESISQVYAFDYKPEKEFSSSDGWSIYDVYQEYGRMGVDIPNSSWRFSSVNRDYTFCETYPHTLVVPTKISDNVLNHASKFRSKNRIPVLSYLHWQNKASITRSSQPMVGLKKNRSIQDEKLIEAIFRSNTPNLPSVFGSTQTNLIVDARPTANAMANAAIGAGSENMENYKNCERKFMGIDNIHVMREIIQTADVQGLLIKKQNLDKSNWLKYISTILESSLVIIKNVHIASSHVLIHCSDGWDRTAQLTSISILCLDPYYRTFGGFQVLVEKEWISFGHKFTERSGHLSDEKYFINSVNTNAANTAFNTVQSKFYNQSYIREISPIFQQFLDCVFQLLTQFPTRFEFNEKFLIELHYHCYSCQFGTFLCNSEKERMDYKVTTQTYSVWDYFNSNKNEFLNPLYDGGAEDKEDMGNNGVLLPDEKNTEGFAARMRWKSDSPISRTNSPGINDADTLRDGLQTLSPLTANYDNNPDIDL</sequence>
<dbReference type="GO" id="GO:0046856">
    <property type="term" value="P:phosphatidylinositol dephosphorylation"/>
    <property type="evidence" value="ECO:0007669"/>
    <property type="project" value="TreeGrafter"/>
</dbReference>
<dbReference type="InterPro" id="IPR030564">
    <property type="entry name" value="Myotubularin"/>
</dbReference>
<dbReference type="AlphaFoldDB" id="A0A9N9H956"/>